<gene>
    <name evidence="1" type="ORF">NZD88_20675</name>
</gene>
<organism evidence="1 2">
    <name type="scientific">Chryseobacterium pyrolae</name>
    <dbReference type="NCBI Taxonomy" id="2987481"/>
    <lineage>
        <taxon>Bacteria</taxon>
        <taxon>Pseudomonadati</taxon>
        <taxon>Bacteroidota</taxon>
        <taxon>Flavobacteriia</taxon>
        <taxon>Flavobacteriales</taxon>
        <taxon>Weeksellaceae</taxon>
        <taxon>Chryseobacterium group</taxon>
        <taxon>Chryseobacterium</taxon>
    </lineage>
</organism>
<keyword evidence="2" id="KW-1185">Reference proteome</keyword>
<dbReference type="RefSeq" id="WP_259831667.1">
    <property type="nucleotide sequence ID" value="NZ_JANZQH010000015.1"/>
</dbReference>
<proteinExistence type="predicted"/>
<dbReference type="EMBL" id="JANZQH010000015">
    <property type="protein sequence ID" value="MCT2409977.1"/>
    <property type="molecule type" value="Genomic_DNA"/>
</dbReference>
<sequence>MGSGRTMPGHLIPGQLTQKKYFVKMIPAAQDIARNRNDLTNYKLFRFLTKYYRSGSFSRL</sequence>
<dbReference type="Proteomes" id="UP001142057">
    <property type="component" value="Unassembled WGS sequence"/>
</dbReference>
<accession>A0ABT2IMS2</accession>
<comment type="caution">
    <text evidence="1">The sequence shown here is derived from an EMBL/GenBank/DDBJ whole genome shotgun (WGS) entry which is preliminary data.</text>
</comment>
<evidence type="ECO:0000313" key="2">
    <source>
        <dbReference type="Proteomes" id="UP001142057"/>
    </source>
</evidence>
<reference evidence="1" key="1">
    <citation type="submission" date="2022-08" db="EMBL/GenBank/DDBJ databases">
        <title>Chryseobacterium antibioticum,isolated from the rhizosphere soil of Pyrola in Tibet.</title>
        <authorList>
            <person name="Kan Y."/>
        </authorList>
    </citation>
    <scope>NUCLEOTIDE SEQUENCE</scope>
    <source>
        <strain evidence="1">Pc2-12</strain>
    </source>
</reference>
<evidence type="ECO:0000313" key="1">
    <source>
        <dbReference type="EMBL" id="MCT2409977.1"/>
    </source>
</evidence>
<protein>
    <submittedName>
        <fullName evidence="1">Uncharacterized protein</fullName>
    </submittedName>
</protein>
<name>A0ABT2IMS2_9FLAO</name>